<name>D1C2G1_SPHTD</name>
<keyword evidence="7" id="KW-0067">ATP-binding</keyword>
<dbReference type="InterPro" id="IPR011495">
    <property type="entry name" value="Sig_transdc_His_kin_sub2_dim/P"/>
</dbReference>
<protein>
    <recommendedName>
        <fullName evidence="2">histidine kinase</fullName>
        <ecNumber evidence="2">2.7.13.3</ecNumber>
    </recommendedName>
</protein>
<evidence type="ECO:0000256" key="3">
    <source>
        <dbReference type="ARBA" id="ARBA00022553"/>
    </source>
</evidence>
<dbReference type="EMBL" id="CP001823">
    <property type="protein sequence ID" value="ACZ38428.1"/>
    <property type="molecule type" value="Genomic_DNA"/>
</dbReference>
<dbReference type="Gene3D" id="3.30.450.40">
    <property type="match status" value="2"/>
</dbReference>
<dbReference type="InParanoid" id="D1C2G1"/>
<keyword evidence="10" id="KW-1185">Reference proteome</keyword>
<dbReference type="InterPro" id="IPR003018">
    <property type="entry name" value="GAF"/>
</dbReference>
<dbReference type="KEGG" id="sti:Sthe_0992"/>
<dbReference type="Proteomes" id="UP000002027">
    <property type="component" value="Chromosome 1"/>
</dbReference>
<keyword evidence="3" id="KW-0597">Phosphoprotein</keyword>
<keyword evidence="4" id="KW-0808">Transferase</keyword>
<dbReference type="PROSITE" id="PS50109">
    <property type="entry name" value="HIS_KIN"/>
    <property type="match status" value="1"/>
</dbReference>
<dbReference type="InterPro" id="IPR036890">
    <property type="entry name" value="HATPase_C_sf"/>
</dbReference>
<dbReference type="SMART" id="SM00065">
    <property type="entry name" value="GAF"/>
    <property type="match status" value="2"/>
</dbReference>
<sequence>MQHETAGPGEAAEGTVARRHDALNALLEAMREQGAPGGQTRLLLAAIDFGEAVAADHFRMEDAFAMLLDAWREADVPADPAVLGATVRGYTDYMVRLRGLVRRGGTGPLSSHVARLAGLHRINQAATASLDLEAMLQTVVNVVKQTVAADSCSIFLYDQTSGTLVLRATVGLNQEEVGQLRLPLGVGITGEAAATRRILAVAEARSHPAYLDHPRIGDQIYTSQVSVPLALGAPDRLVGVLNILSAARREFDADELAFLETAAGEIAIAIENARLYSETDAQLRRRISQLATLQQMSRMVASTLDLSEVLRLISRQTAELSQATAAEIYRRPRHDPARLELMARHPSDDVAPVADRAVVVPVVEEAMQTGAAIWRRLPAEEPSTFLYVVPMVTARRAVGAICVYLGERPQDVQDMQGLLDAFSDSAAIAIENAELYEEALRGFTRASTLLQEMHHRVRNNLQMVAALLSMQARHAADEGWTQPLQEAVSRIRSIAAIHDLLSSGNLRETTVERIAKHVVDEAIINVVPPGTQVNFVIEPSPVHVPSRQATVLALLINEFLANAVVHGVGRRERGEVTIAVRCEGDEAVLEVCDDGVGLPAGFDPVRSAGLGLQIARTLVEVDLHGSLHLRAREGGGTVVCVRFPLPSGVESG</sequence>
<keyword evidence="6 9" id="KW-0418">Kinase</keyword>
<dbReference type="eggNOG" id="COG3605">
    <property type="taxonomic scope" value="Bacteria"/>
</dbReference>
<dbReference type="Pfam" id="PF02518">
    <property type="entry name" value="HATPase_c"/>
    <property type="match status" value="1"/>
</dbReference>
<evidence type="ECO:0000256" key="4">
    <source>
        <dbReference type="ARBA" id="ARBA00022679"/>
    </source>
</evidence>
<dbReference type="InterPro" id="IPR005467">
    <property type="entry name" value="His_kinase_dom"/>
</dbReference>
<evidence type="ECO:0000256" key="1">
    <source>
        <dbReference type="ARBA" id="ARBA00000085"/>
    </source>
</evidence>
<dbReference type="SUPFAM" id="SSF55874">
    <property type="entry name" value="ATPase domain of HSP90 chaperone/DNA topoisomerase II/histidine kinase"/>
    <property type="match status" value="1"/>
</dbReference>
<evidence type="ECO:0000256" key="5">
    <source>
        <dbReference type="ARBA" id="ARBA00022741"/>
    </source>
</evidence>
<dbReference type="EC" id="2.7.13.3" evidence="2"/>
<dbReference type="RefSeq" id="WP_012871475.1">
    <property type="nucleotide sequence ID" value="NC_013523.1"/>
</dbReference>
<keyword evidence="5" id="KW-0547">Nucleotide-binding</keyword>
<gene>
    <name evidence="9" type="ordered locus">Sthe_0992</name>
</gene>
<dbReference type="eggNOG" id="COG3920">
    <property type="taxonomic scope" value="Bacteria"/>
</dbReference>
<dbReference type="AlphaFoldDB" id="D1C2G1"/>
<dbReference type="PANTHER" id="PTHR41523:SF8">
    <property type="entry name" value="ETHYLENE RESPONSE SENSOR PROTEIN"/>
    <property type="match status" value="1"/>
</dbReference>
<dbReference type="InterPro" id="IPR003594">
    <property type="entry name" value="HATPase_dom"/>
</dbReference>
<dbReference type="STRING" id="479434.Sthe_0992"/>
<dbReference type="InterPro" id="IPR029016">
    <property type="entry name" value="GAF-like_dom_sf"/>
</dbReference>
<evidence type="ECO:0000313" key="10">
    <source>
        <dbReference type="Proteomes" id="UP000002027"/>
    </source>
</evidence>
<evidence type="ECO:0000256" key="6">
    <source>
        <dbReference type="ARBA" id="ARBA00022777"/>
    </source>
</evidence>
<dbReference type="Gene3D" id="3.30.450.20">
    <property type="entry name" value="PAS domain"/>
    <property type="match status" value="1"/>
</dbReference>
<proteinExistence type="predicted"/>
<evidence type="ECO:0000259" key="8">
    <source>
        <dbReference type="PROSITE" id="PS50109"/>
    </source>
</evidence>
<evidence type="ECO:0000313" key="9">
    <source>
        <dbReference type="EMBL" id="ACZ38428.1"/>
    </source>
</evidence>
<evidence type="ECO:0000256" key="2">
    <source>
        <dbReference type="ARBA" id="ARBA00012438"/>
    </source>
</evidence>
<accession>D1C2G1</accession>
<dbReference type="eggNOG" id="COG2203">
    <property type="taxonomic scope" value="Bacteria"/>
</dbReference>
<dbReference type="Pfam" id="PF07568">
    <property type="entry name" value="HisKA_2"/>
    <property type="match status" value="1"/>
</dbReference>
<organism evidence="9 10">
    <name type="scientific">Sphaerobacter thermophilus (strain ATCC 49802 / DSM 20745 / KCCM 41009 / NCIMB 13125 / S 6022)</name>
    <dbReference type="NCBI Taxonomy" id="479434"/>
    <lineage>
        <taxon>Bacteria</taxon>
        <taxon>Pseudomonadati</taxon>
        <taxon>Thermomicrobiota</taxon>
        <taxon>Thermomicrobia</taxon>
        <taxon>Sphaerobacterales</taxon>
        <taxon>Sphaerobacterineae</taxon>
        <taxon>Sphaerobacteraceae</taxon>
        <taxon>Sphaerobacter</taxon>
    </lineage>
</organism>
<reference evidence="9 10" key="2">
    <citation type="journal article" date="2010" name="Stand. Genomic Sci.">
        <title>Complete genome sequence of Desulfohalobium retbaense type strain (HR(100)).</title>
        <authorList>
            <person name="Spring S."/>
            <person name="Nolan M."/>
            <person name="Lapidus A."/>
            <person name="Glavina Del Rio T."/>
            <person name="Copeland A."/>
            <person name="Tice H."/>
            <person name="Cheng J.F."/>
            <person name="Lucas S."/>
            <person name="Land M."/>
            <person name="Chen F."/>
            <person name="Bruce D."/>
            <person name="Goodwin L."/>
            <person name="Pitluck S."/>
            <person name="Ivanova N."/>
            <person name="Mavromatis K."/>
            <person name="Mikhailova N."/>
            <person name="Pati A."/>
            <person name="Chen A."/>
            <person name="Palaniappan K."/>
            <person name="Hauser L."/>
            <person name="Chang Y.J."/>
            <person name="Jeffries C.D."/>
            <person name="Munk C."/>
            <person name="Kiss H."/>
            <person name="Chain P."/>
            <person name="Han C."/>
            <person name="Brettin T."/>
            <person name="Detter J.C."/>
            <person name="Schuler E."/>
            <person name="Goker M."/>
            <person name="Rohde M."/>
            <person name="Bristow J."/>
            <person name="Eisen J.A."/>
            <person name="Markowitz V."/>
            <person name="Hugenholtz P."/>
            <person name="Kyrpides N.C."/>
            <person name="Klenk H.P."/>
        </authorList>
    </citation>
    <scope>NUCLEOTIDE SEQUENCE [LARGE SCALE GENOMIC DNA]</scope>
    <source>
        <strain evidence="10">ATCC 49802 / DSM 20745 / S 6022</strain>
    </source>
</reference>
<dbReference type="Gene3D" id="3.30.565.10">
    <property type="entry name" value="Histidine kinase-like ATPase, C-terminal domain"/>
    <property type="match status" value="1"/>
</dbReference>
<comment type="catalytic activity">
    <reaction evidence="1">
        <text>ATP + protein L-histidine = ADP + protein N-phospho-L-histidine.</text>
        <dbReference type="EC" id="2.7.13.3"/>
    </reaction>
</comment>
<dbReference type="Pfam" id="PF13185">
    <property type="entry name" value="GAF_2"/>
    <property type="match status" value="1"/>
</dbReference>
<dbReference type="PANTHER" id="PTHR41523">
    <property type="entry name" value="TWO-COMPONENT SYSTEM SENSOR PROTEIN"/>
    <property type="match status" value="1"/>
</dbReference>
<feature type="domain" description="Histidine kinase" evidence="8">
    <location>
        <begin position="452"/>
        <end position="647"/>
    </location>
</feature>
<dbReference type="GO" id="GO:0004673">
    <property type="term" value="F:protein histidine kinase activity"/>
    <property type="evidence" value="ECO:0007669"/>
    <property type="project" value="UniProtKB-EC"/>
</dbReference>
<dbReference type="GO" id="GO:0005524">
    <property type="term" value="F:ATP binding"/>
    <property type="evidence" value="ECO:0007669"/>
    <property type="project" value="UniProtKB-KW"/>
</dbReference>
<dbReference type="HOGENOM" id="CLU_435352_0_0_0"/>
<dbReference type="SMART" id="SM00387">
    <property type="entry name" value="HATPase_c"/>
    <property type="match status" value="1"/>
</dbReference>
<dbReference type="SUPFAM" id="SSF55781">
    <property type="entry name" value="GAF domain-like"/>
    <property type="match status" value="2"/>
</dbReference>
<reference evidence="10" key="1">
    <citation type="submission" date="2009-11" db="EMBL/GenBank/DDBJ databases">
        <title>The complete chromosome 1 of Sphaerobacter thermophilus DSM 20745.</title>
        <authorList>
            <person name="Lucas S."/>
            <person name="Copeland A."/>
            <person name="Lapidus A."/>
            <person name="Glavina del Rio T."/>
            <person name="Dalin E."/>
            <person name="Tice H."/>
            <person name="Bruce D."/>
            <person name="Goodwin L."/>
            <person name="Pitluck S."/>
            <person name="Kyrpides N."/>
            <person name="Mavromatis K."/>
            <person name="Ivanova N."/>
            <person name="Mikhailova N."/>
            <person name="LaButti K.M."/>
            <person name="Clum A."/>
            <person name="Sun H.I."/>
            <person name="Brettin T."/>
            <person name="Detter J.C."/>
            <person name="Han C."/>
            <person name="Larimer F."/>
            <person name="Land M."/>
            <person name="Hauser L."/>
            <person name="Markowitz V."/>
            <person name="Cheng J.F."/>
            <person name="Hugenholtz P."/>
            <person name="Woyke T."/>
            <person name="Wu D."/>
            <person name="Steenblock K."/>
            <person name="Schneider S."/>
            <person name="Pukall R."/>
            <person name="Goeker M."/>
            <person name="Klenk H.P."/>
            <person name="Eisen J.A."/>
        </authorList>
    </citation>
    <scope>NUCLEOTIDE SEQUENCE [LARGE SCALE GENOMIC DNA]</scope>
    <source>
        <strain evidence="10">ATCC 49802 / DSM 20745 / S 6022</strain>
    </source>
</reference>
<evidence type="ECO:0000256" key="7">
    <source>
        <dbReference type="ARBA" id="ARBA00022840"/>
    </source>
</evidence>